<accession>A0ABT8WAX0</accession>
<dbReference type="RefSeq" id="WP_303277987.1">
    <property type="nucleotide sequence ID" value="NZ_JAUOEK010000119.1"/>
</dbReference>
<reference evidence="2" key="1">
    <citation type="submission" date="2023-07" db="EMBL/GenBank/DDBJ databases">
        <title>Two novel species in the genus Flavivirga.</title>
        <authorList>
            <person name="Kwon K."/>
        </authorList>
    </citation>
    <scope>NUCLEOTIDE SEQUENCE</scope>
    <source>
        <strain evidence="2">KCTC 52353</strain>
    </source>
</reference>
<evidence type="ECO:0008006" key="4">
    <source>
        <dbReference type="Google" id="ProtNLM"/>
    </source>
</evidence>
<feature type="coiled-coil region" evidence="1">
    <location>
        <begin position="127"/>
        <end position="196"/>
    </location>
</feature>
<gene>
    <name evidence="2" type="ORF">Q4Q35_10810</name>
</gene>
<proteinExistence type="predicted"/>
<evidence type="ECO:0000313" key="3">
    <source>
        <dbReference type="Proteomes" id="UP001176883"/>
    </source>
</evidence>
<evidence type="ECO:0000313" key="2">
    <source>
        <dbReference type="EMBL" id="MDO5970296.1"/>
    </source>
</evidence>
<name>A0ABT8WAX0_9FLAO</name>
<dbReference type="Gene3D" id="1.10.287.1490">
    <property type="match status" value="1"/>
</dbReference>
<dbReference type="EMBL" id="JAUOEK010000119">
    <property type="protein sequence ID" value="MDO5970296.1"/>
    <property type="molecule type" value="Genomic_DNA"/>
</dbReference>
<keyword evidence="3" id="KW-1185">Reference proteome</keyword>
<sequence length="276" mass="32889">MGIRKSFIICFPLLLCCILSCNSETQIDKENGQSKELDELKTENEKLKEHLKFQEKNFNSWLNTFSEIQKEFLSIETEEFLYSTEEFDDEGLLYEEDYISEFKNKISNIKLLLDKKDKELSEYVTKYEGLKEVLYGYRRQLNNAKRKIDDLENENDKLEFNNRNLSSENEELYKDLDNKKEDIETLENDIEDLSLKLNERYLIEIAKIDSKISKIYGSKIDFYYNLDKYEVLTFHPKNSYAFYNVGNQASLSILNAKDFWSLSKFLVIRTKKRKLN</sequence>
<comment type="caution">
    <text evidence="2">The sequence shown here is derived from an EMBL/GenBank/DDBJ whole genome shotgun (WGS) entry which is preliminary data.</text>
</comment>
<feature type="coiled-coil region" evidence="1">
    <location>
        <begin position="30"/>
        <end position="57"/>
    </location>
</feature>
<dbReference type="Proteomes" id="UP001176883">
    <property type="component" value="Unassembled WGS sequence"/>
</dbReference>
<evidence type="ECO:0000256" key="1">
    <source>
        <dbReference type="SAM" id="Coils"/>
    </source>
</evidence>
<organism evidence="2 3">
    <name type="scientific">Flavivirga aquimarina</name>
    <dbReference type="NCBI Taxonomy" id="2027862"/>
    <lineage>
        <taxon>Bacteria</taxon>
        <taxon>Pseudomonadati</taxon>
        <taxon>Bacteroidota</taxon>
        <taxon>Flavobacteriia</taxon>
        <taxon>Flavobacteriales</taxon>
        <taxon>Flavobacteriaceae</taxon>
        <taxon>Flavivirga</taxon>
    </lineage>
</organism>
<protein>
    <recommendedName>
        <fullName evidence="4">Chromosome partition protein Smc</fullName>
    </recommendedName>
</protein>
<keyword evidence="1" id="KW-0175">Coiled coil</keyword>